<organism evidence="3 4">
    <name type="scientific">Corallococcus macrosporus</name>
    <dbReference type="NCBI Taxonomy" id="35"/>
    <lineage>
        <taxon>Bacteria</taxon>
        <taxon>Pseudomonadati</taxon>
        <taxon>Myxococcota</taxon>
        <taxon>Myxococcia</taxon>
        <taxon>Myxococcales</taxon>
        <taxon>Cystobacterineae</taxon>
        <taxon>Myxococcaceae</taxon>
        <taxon>Corallococcus</taxon>
    </lineage>
</organism>
<feature type="transmembrane region" description="Helical" evidence="2">
    <location>
        <begin position="59"/>
        <end position="82"/>
    </location>
</feature>
<proteinExistence type="predicted"/>
<dbReference type="Proteomes" id="UP000664052">
    <property type="component" value="Unassembled WGS sequence"/>
</dbReference>
<name>A0ABS3DPS2_9BACT</name>
<keyword evidence="2" id="KW-0472">Membrane</keyword>
<reference evidence="3 4" key="1">
    <citation type="submission" date="2021-02" db="EMBL/GenBank/DDBJ databases">
        <title>De Novo genome assembly of isolated myxobacteria.</title>
        <authorList>
            <person name="Stevens D.C."/>
        </authorList>
    </citation>
    <scope>NUCLEOTIDE SEQUENCE [LARGE SCALE GENOMIC DNA]</scope>
    <source>
        <strain evidence="3 4">ATCC 29039</strain>
    </source>
</reference>
<gene>
    <name evidence="3" type="ORF">JYK02_37660</name>
</gene>
<evidence type="ECO:0000256" key="1">
    <source>
        <dbReference type="SAM" id="MobiDB-lite"/>
    </source>
</evidence>
<evidence type="ECO:0000313" key="4">
    <source>
        <dbReference type="Proteomes" id="UP000664052"/>
    </source>
</evidence>
<dbReference type="InterPro" id="IPR011044">
    <property type="entry name" value="Quino_amine_DH_bsu"/>
</dbReference>
<dbReference type="EMBL" id="JAFIMU010000017">
    <property type="protein sequence ID" value="MBN8233258.1"/>
    <property type="molecule type" value="Genomic_DNA"/>
</dbReference>
<keyword evidence="2" id="KW-0812">Transmembrane</keyword>
<protein>
    <recommendedName>
        <fullName evidence="5">Zinc ribbon domain-containing protein</fullName>
    </recommendedName>
</protein>
<evidence type="ECO:0008006" key="5">
    <source>
        <dbReference type="Google" id="ProtNLM"/>
    </source>
</evidence>
<feature type="region of interest" description="Disordered" evidence="1">
    <location>
        <begin position="256"/>
        <end position="291"/>
    </location>
</feature>
<accession>A0ABS3DPS2</accession>
<sequence>MARPRASRCPYCNAPFTPQAAKTHYVCGYCGQAFDLEGPPPARPVPPRAPPGPPANKQALVMVMGITVMLVMGAMGAAFFLATGPADPPPRRPAAVARPVPPPVIPAPPVGPAPPPPPAPVEWAEQGTPAFVDINGDGTEDLIGHASRHVAGSDSSHFIAAFDGRTFQKLWESLPAEGPEAGYYTKVIAQGGRLVMTEQRGVKLLELETGKALGRVPLTDAPGRLCIPPGDTTSVWVGVVDGQHLLFDTRTATSKSAPRVPKGCATQPLSPQTCDMRRPAGHPTTCERSSYPPSDIRGFSTKYLYRANGYTLSLGTRWPGTQVPLVGLYAPGNRKPLWHGVVADRDPLELRDTAPEVAEITPDAVYIVYELAKGGRRLIRRDLRTGDVAWDVALPDFHSISMLNVLWVRGDRVYVPLWGDFHVLDAATGKRLGGLGAK</sequence>
<dbReference type="SUPFAM" id="SSF50969">
    <property type="entry name" value="YVTN repeat-like/Quinoprotein amine dehydrogenase"/>
    <property type="match status" value="1"/>
</dbReference>
<dbReference type="RefSeq" id="WP_207057788.1">
    <property type="nucleotide sequence ID" value="NZ_JAFIMU010000017.1"/>
</dbReference>
<evidence type="ECO:0000313" key="3">
    <source>
        <dbReference type="EMBL" id="MBN8233258.1"/>
    </source>
</evidence>
<keyword evidence="2" id="KW-1133">Transmembrane helix</keyword>
<comment type="caution">
    <text evidence="3">The sequence shown here is derived from an EMBL/GenBank/DDBJ whole genome shotgun (WGS) entry which is preliminary data.</text>
</comment>
<evidence type="ECO:0000256" key="2">
    <source>
        <dbReference type="SAM" id="Phobius"/>
    </source>
</evidence>
<keyword evidence="4" id="KW-1185">Reference proteome</keyword>